<dbReference type="GO" id="GO:0008479">
    <property type="term" value="F:tRNA-guanosine(34) queuine transglycosylase activity"/>
    <property type="evidence" value="ECO:0007669"/>
    <property type="project" value="UniProtKB-UniRule"/>
</dbReference>
<comment type="pathway">
    <text evidence="1 7">tRNA modification; tRNA-queuosine biosynthesis.</text>
</comment>
<dbReference type="Gene3D" id="3.20.20.105">
    <property type="entry name" value="Queuine tRNA-ribosyltransferase-like"/>
    <property type="match status" value="1"/>
</dbReference>
<feature type="active site" description="Proton acceptor" evidence="7">
    <location>
        <position position="93"/>
    </location>
</feature>
<comment type="function">
    <text evidence="7">Catalyzes the base-exchange of a guanine (G) residue with the queuine precursor 7-aminomethyl-7-deazaguanine (PreQ1) at position 34 (anticodon wobble position) in tRNAs with GU(N) anticodons (tRNA-Asp, -Asn, -His and -Tyr). Catalysis occurs through a double-displacement mechanism. The nucleophile active site attacks the C1' of nucleotide 34 to detach the guanine base from the RNA, forming a covalent enzyme-RNA intermediate. The proton acceptor active site deprotonates the incoming PreQ1, allowing a nucleophilic attack on the C1' of the ribose to form the product. After dissociation, two additional enzymatic reactions on the tRNA convert PreQ1 to queuine (Q), resulting in the hypermodified nucleoside queuosine (7-(((4,5-cis-dihydroxy-2-cyclopenten-1-yl)amino)methyl)-7-deazaguanosine).</text>
</comment>
<evidence type="ECO:0000313" key="9">
    <source>
        <dbReference type="EMBL" id="MDF0600080.1"/>
    </source>
</evidence>
<dbReference type="GO" id="GO:0005829">
    <property type="term" value="C:cytosol"/>
    <property type="evidence" value="ECO:0007669"/>
    <property type="project" value="TreeGrafter"/>
</dbReference>
<organism evidence="9 10">
    <name type="scientific">Psychromarinibacter sediminicola</name>
    <dbReference type="NCBI Taxonomy" id="3033385"/>
    <lineage>
        <taxon>Bacteria</taxon>
        <taxon>Pseudomonadati</taxon>
        <taxon>Pseudomonadota</taxon>
        <taxon>Alphaproteobacteria</taxon>
        <taxon>Rhodobacterales</taxon>
        <taxon>Paracoccaceae</taxon>
        <taxon>Psychromarinibacter</taxon>
    </lineage>
</organism>
<sequence>MAEGFAFDLQATDGRARTGVIRTPRGEIRTPAFMPVGTAGTVKAMLPGSVRETGADVLLGNTYHLMLRPGAERIDRLGGLHRFMNWDRPILTDSGGFQVMSLAELRKLTEDGVTFRSHIDGSKHALSPERSMEIQRLLGSDIVMCFDECPALPAEEAQVAESMRLSMRWAARSKEAFGDRPGHALFGIQQGGVTRDLRAESAEALTAVGFDGYAIGGLAVGEGQAAMFGVLDYAPEMLPRDRPRYLMGVGKPDDIVGAVARGVDMMDCVLPTRSGRTGQAFTRRGVVNIKNARHQDDPRPLDEDCACPACRAYCRAYLHHVFRSQEIISSMLLTWHNLHYFQEIMAGMRAAIADGRFEAWQSQFHAQRQEGDIPPL</sequence>
<feature type="binding site" evidence="7">
    <location>
        <begin position="93"/>
        <end position="97"/>
    </location>
    <ligand>
        <name>substrate</name>
    </ligand>
</feature>
<accession>A0AAE3T791</accession>
<protein>
    <recommendedName>
        <fullName evidence="7">Queuine tRNA-ribosyltransferase</fullName>
        <ecNumber evidence="7">2.4.2.29</ecNumber>
    </recommendedName>
    <alternativeName>
        <fullName evidence="7">Guanine insertion enzyme</fullName>
    </alternativeName>
    <alternativeName>
        <fullName evidence="7">tRNA-guanine transglycosylase</fullName>
    </alternativeName>
</protein>
<feature type="region of interest" description="RNA binding" evidence="7">
    <location>
        <begin position="248"/>
        <end position="254"/>
    </location>
</feature>
<keyword evidence="7" id="KW-0479">Metal-binding</keyword>
<feature type="binding site" evidence="7">
    <location>
        <position position="310"/>
    </location>
    <ligand>
        <name>Zn(2+)</name>
        <dbReference type="ChEBI" id="CHEBI:29105"/>
    </ligand>
</feature>
<keyword evidence="7" id="KW-0862">Zinc</keyword>
<feature type="domain" description="tRNA-guanine(15) transglycosylase-like" evidence="8">
    <location>
        <begin position="15"/>
        <end position="369"/>
    </location>
</feature>
<comment type="subunit">
    <text evidence="7">Homodimer. Within each dimer, one monomer is responsible for RNA recognition and catalysis, while the other monomer binds to the replacement base PreQ1.</text>
</comment>
<dbReference type="NCBIfam" id="TIGR00449">
    <property type="entry name" value="tgt_general"/>
    <property type="match status" value="1"/>
</dbReference>
<dbReference type="InterPro" id="IPR002616">
    <property type="entry name" value="tRNA_ribo_trans-like"/>
</dbReference>
<name>A0AAE3T791_9RHOB</name>
<dbReference type="Proteomes" id="UP001220964">
    <property type="component" value="Unassembled WGS sequence"/>
</dbReference>
<keyword evidence="3 7" id="KW-0808">Transferase</keyword>
<comment type="similarity">
    <text evidence="7">Belongs to the queuine tRNA-ribosyltransferase family.</text>
</comment>
<feature type="binding site" evidence="7">
    <location>
        <position position="190"/>
    </location>
    <ligand>
        <name>substrate</name>
    </ligand>
</feature>
<dbReference type="FunFam" id="3.20.20.105:FF:000001">
    <property type="entry name" value="Queuine tRNA-ribosyltransferase"/>
    <property type="match status" value="1"/>
</dbReference>
<dbReference type="PANTHER" id="PTHR46499:SF1">
    <property type="entry name" value="QUEUINE TRNA-RIBOSYLTRANSFERASE"/>
    <property type="match status" value="1"/>
</dbReference>
<comment type="caution">
    <text evidence="9">The sequence shown here is derived from an EMBL/GenBank/DDBJ whole genome shotgun (WGS) entry which is preliminary data.</text>
</comment>
<keyword evidence="4 7" id="KW-0819">tRNA processing</keyword>
<feature type="binding site" evidence="7">
    <location>
        <position position="147"/>
    </location>
    <ligand>
        <name>substrate</name>
    </ligand>
</feature>
<dbReference type="RefSeq" id="WP_275566223.1">
    <property type="nucleotide sequence ID" value="NZ_JARGYC010000008.1"/>
</dbReference>
<dbReference type="PANTHER" id="PTHR46499">
    <property type="entry name" value="QUEUINE TRNA-RIBOSYLTRANSFERASE"/>
    <property type="match status" value="1"/>
</dbReference>
<dbReference type="AlphaFoldDB" id="A0AAE3T791"/>
<evidence type="ECO:0000259" key="8">
    <source>
        <dbReference type="Pfam" id="PF01702"/>
    </source>
</evidence>
<keyword evidence="5 7" id="KW-0671">Queuosine biosynthesis</keyword>
<proteinExistence type="inferred from homology"/>
<feature type="active site" description="Nucleophile" evidence="7">
    <location>
        <position position="267"/>
    </location>
</feature>
<dbReference type="EMBL" id="JARGYC010000008">
    <property type="protein sequence ID" value="MDF0600080.1"/>
    <property type="molecule type" value="Genomic_DNA"/>
</dbReference>
<keyword evidence="2 7" id="KW-0328">Glycosyltransferase</keyword>
<feature type="region of interest" description="RNA binding; important for wobble base 34 recognition" evidence="7">
    <location>
        <begin position="272"/>
        <end position="276"/>
    </location>
</feature>
<dbReference type="GO" id="GO:0008616">
    <property type="term" value="P:tRNA queuosine(34) biosynthetic process"/>
    <property type="evidence" value="ECO:0007669"/>
    <property type="project" value="UniProtKB-UniRule"/>
</dbReference>
<dbReference type="EC" id="2.4.2.29" evidence="7"/>
<comment type="catalytic activity">
    <reaction evidence="6 7">
        <text>7-aminomethyl-7-carbaguanine + guanosine(34) in tRNA = 7-aminomethyl-7-carbaguanosine(34) in tRNA + guanine</text>
        <dbReference type="Rhea" id="RHEA:24104"/>
        <dbReference type="Rhea" id="RHEA-COMP:10341"/>
        <dbReference type="Rhea" id="RHEA-COMP:10342"/>
        <dbReference type="ChEBI" id="CHEBI:16235"/>
        <dbReference type="ChEBI" id="CHEBI:58703"/>
        <dbReference type="ChEBI" id="CHEBI:74269"/>
        <dbReference type="ChEBI" id="CHEBI:82833"/>
        <dbReference type="EC" id="2.4.2.29"/>
    </reaction>
</comment>
<gene>
    <name evidence="7 9" type="primary">tgt</name>
    <name evidence="9" type="ORF">P1J78_04995</name>
</gene>
<feature type="binding site" evidence="7">
    <location>
        <position position="307"/>
    </location>
    <ligand>
        <name>Zn(2+)</name>
        <dbReference type="ChEBI" id="CHEBI:29105"/>
    </ligand>
</feature>
<evidence type="ECO:0000256" key="4">
    <source>
        <dbReference type="ARBA" id="ARBA00022694"/>
    </source>
</evidence>
<dbReference type="GO" id="GO:0046872">
    <property type="term" value="F:metal ion binding"/>
    <property type="evidence" value="ECO:0007669"/>
    <property type="project" value="UniProtKB-KW"/>
</dbReference>
<feature type="binding site" evidence="7">
    <location>
        <position position="305"/>
    </location>
    <ligand>
        <name>Zn(2+)</name>
        <dbReference type="ChEBI" id="CHEBI:29105"/>
    </ligand>
</feature>
<evidence type="ECO:0000313" key="10">
    <source>
        <dbReference type="Proteomes" id="UP001220964"/>
    </source>
</evidence>
<evidence type="ECO:0000256" key="2">
    <source>
        <dbReference type="ARBA" id="ARBA00022676"/>
    </source>
</evidence>
<evidence type="ECO:0000256" key="6">
    <source>
        <dbReference type="ARBA" id="ARBA00050112"/>
    </source>
</evidence>
<evidence type="ECO:0000256" key="7">
    <source>
        <dbReference type="HAMAP-Rule" id="MF_00168"/>
    </source>
</evidence>
<evidence type="ECO:0000256" key="1">
    <source>
        <dbReference type="ARBA" id="ARBA00004691"/>
    </source>
</evidence>
<dbReference type="InterPro" id="IPR036511">
    <property type="entry name" value="TGT-like_sf"/>
</dbReference>
<feature type="binding site" evidence="7">
    <location>
        <position position="336"/>
    </location>
    <ligand>
        <name>Zn(2+)</name>
        <dbReference type="ChEBI" id="CHEBI:29105"/>
    </ligand>
</feature>
<reference evidence="9" key="1">
    <citation type="submission" date="2023-03" db="EMBL/GenBank/DDBJ databases">
        <title>Multiphase analysis and comparison of six strains from genera Psychromarinibacter, Lutimaribacter, and Maritimibacter, including a novel species: Psychromarinibacter sediminicola sp. nov.</title>
        <authorList>
            <person name="Wang Y.-H."/>
            <person name="Ye M.-Q."/>
            <person name="Du Z.-J."/>
        </authorList>
    </citation>
    <scope>NUCLEOTIDE SEQUENCE</scope>
    <source>
        <strain evidence="9">C21-152</strain>
    </source>
</reference>
<dbReference type="HAMAP" id="MF_00168">
    <property type="entry name" value="Q_tRNA_Tgt"/>
    <property type="match status" value="1"/>
</dbReference>
<dbReference type="InterPro" id="IPR050076">
    <property type="entry name" value="ArchSynthase1/Queuine_TRR"/>
</dbReference>
<dbReference type="Pfam" id="PF01702">
    <property type="entry name" value="TGT"/>
    <property type="match status" value="1"/>
</dbReference>
<comment type="cofactor">
    <cofactor evidence="7">
        <name>Zn(2+)</name>
        <dbReference type="ChEBI" id="CHEBI:29105"/>
    </cofactor>
    <text evidence="7">Binds 1 zinc ion per subunit.</text>
</comment>
<evidence type="ECO:0000256" key="3">
    <source>
        <dbReference type="ARBA" id="ARBA00022679"/>
    </source>
</evidence>
<feature type="binding site" evidence="7">
    <location>
        <position position="217"/>
    </location>
    <ligand>
        <name>substrate</name>
    </ligand>
</feature>
<evidence type="ECO:0000256" key="5">
    <source>
        <dbReference type="ARBA" id="ARBA00022785"/>
    </source>
</evidence>
<dbReference type="SUPFAM" id="SSF51713">
    <property type="entry name" value="tRNA-guanine transglycosylase"/>
    <property type="match status" value="1"/>
</dbReference>
<dbReference type="NCBIfam" id="TIGR00430">
    <property type="entry name" value="Q_tRNA_tgt"/>
    <property type="match status" value="1"/>
</dbReference>
<dbReference type="InterPro" id="IPR004803">
    <property type="entry name" value="TGT"/>
</dbReference>
<keyword evidence="10" id="KW-1185">Reference proteome</keyword>